<comment type="similarity">
    <text evidence="5">Belongs to the YciB family.</text>
</comment>
<comment type="function">
    <text evidence="5">Plays a role in cell envelope biogenesis, maintenance of cell envelope integrity and membrane homeostasis.</text>
</comment>
<dbReference type="GO" id="GO:0005886">
    <property type="term" value="C:plasma membrane"/>
    <property type="evidence" value="ECO:0007669"/>
    <property type="project" value="UniProtKB-SubCell"/>
</dbReference>
<evidence type="ECO:0000256" key="5">
    <source>
        <dbReference type="HAMAP-Rule" id="MF_00189"/>
    </source>
</evidence>
<dbReference type="EMBL" id="BMGG01000001">
    <property type="protein sequence ID" value="GGC50389.1"/>
    <property type="molecule type" value="Genomic_DNA"/>
</dbReference>
<feature type="transmembrane region" description="Helical" evidence="5">
    <location>
        <begin position="150"/>
        <end position="168"/>
    </location>
</feature>
<dbReference type="PANTHER" id="PTHR36917:SF1">
    <property type="entry name" value="INNER MEMBRANE-SPANNING PROTEIN YCIB"/>
    <property type="match status" value="1"/>
</dbReference>
<organism evidence="6 7">
    <name type="scientific">Chelatococcus reniformis</name>
    <dbReference type="NCBI Taxonomy" id="1494448"/>
    <lineage>
        <taxon>Bacteria</taxon>
        <taxon>Pseudomonadati</taxon>
        <taxon>Pseudomonadota</taxon>
        <taxon>Alphaproteobacteria</taxon>
        <taxon>Hyphomicrobiales</taxon>
        <taxon>Chelatococcaceae</taxon>
        <taxon>Chelatococcus</taxon>
    </lineage>
</organism>
<evidence type="ECO:0000256" key="4">
    <source>
        <dbReference type="ARBA" id="ARBA00023136"/>
    </source>
</evidence>
<accession>A0A916X879</accession>
<keyword evidence="7" id="KW-1185">Reference proteome</keyword>
<sequence length="221" mass="24213">MSNAAHRLNPLLKFVLELGPLGVLLLANARPALFTPLLGPLLPTNLAADQLGIFTATAAFMIATLVALAIHYALVRQLPIMPLVSGVAVLIFGTLTLVLKDELFIKLKPTIVNCLFGTALLGGLAFRRPLLPVLFDAVLRLTDEGWRKLTLRWGIFFFVLAALNEIVWRTQSNDVWLSFKSLGVMPLTIVFALAQTPLLMRYAAPEGVEPEQPKHPDSLVE</sequence>
<keyword evidence="1 5" id="KW-1003">Cell membrane</keyword>
<reference evidence="6" key="2">
    <citation type="submission" date="2020-09" db="EMBL/GenBank/DDBJ databases">
        <authorList>
            <person name="Sun Q."/>
            <person name="Zhou Y."/>
        </authorList>
    </citation>
    <scope>NUCLEOTIDE SEQUENCE</scope>
    <source>
        <strain evidence="6">CGMCC 1.12919</strain>
    </source>
</reference>
<keyword evidence="5" id="KW-0997">Cell inner membrane</keyword>
<evidence type="ECO:0000256" key="1">
    <source>
        <dbReference type="ARBA" id="ARBA00022475"/>
    </source>
</evidence>
<protein>
    <recommendedName>
        <fullName evidence="5">Inner membrane-spanning protein YciB</fullName>
    </recommendedName>
</protein>
<feature type="transmembrane region" description="Helical" evidence="5">
    <location>
        <begin position="111"/>
        <end position="130"/>
    </location>
</feature>
<proteinExistence type="inferred from homology"/>
<dbReference type="Pfam" id="PF04279">
    <property type="entry name" value="IspA"/>
    <property type="match status" value="1"/>
</dbReference>
<dbReference type="PANTHER" id="PTHR36917">
    <property type="entry name" value="INTRACELLULAR SEPTATION PROTEIN A-RELATED"/>
    <property type="match status" value="1"/>
</dbReference>
<comment type="subcellular location">
    <subcellularLocation>
        <location evidence="5">Cell inner membrane</location>
        <topology evidence="5">Multi-pass membrane protein</topology>
    </subcellularLocation>
</comment>
<evidence type="ECO:0000313" key="7">
    <source>
        <dbReference type="Proteomes" id="UP000637002"/>
    </source>
</evidence>
<evidence type="ECO:0000313" key="6">
    <source>
        <dbReference type="EMBL" id="GGC50389.1"/>
    </source>
</evidence>
<dbReference type="AlphaFoldDB" id="A0A916X879"/>
<dbReference type="Proteomes" id="UP000637002">
    <property type="component" value="Unassembled WGS sequence"/>
</dbReference>
<evidence type="ECO:0000256" key="3">
    <source>
        <dbReference type="ARBA" id="ARBA00022989"/>
    </source>
</evidence>
<keyword evidence="4 5" id="KW-0472">Membrane</keyword>
<feature type="transmembrane region" description="Helical" evidence="5">
    <location>
        <begin position="51"/>
        <end position="74"/>
    </location>
</feature>
<keyword evidence="3 5" id="KW-1133">Transmembrane helix</keyword>
<reference evidence="6" key="1">
    <citation type="journal article" date="2014" name="Int. J. Syst. Evol. Microbiol.">
        <title>Complete genome sequence of Corynebacterium casei LMG S-19264T (=DSM 44701T), isolated from a smear-ripened cheese.</title>
        <authorList>
            <consortium name="US DOE Joint Genome Institute (JGI-PGF)"/>
            <person name="Walter F."/>
            <person name="Albersmeier A."/>
            <person name="Kalinowski J."/>
            <person name="Ruckert C."/>
        </authorList>
    </citation>
    <scope>NUCLEOTIDE SEQUENCE</scope>
    <source>
        <strain evidence="6">CGMCC 1.12919</strain>
    </source>
</reference>
<feature type="transmembrane region" description="Helical" evidence="5">
    <location>
        <begin position="175"/>
        <end position="194"/>
    </location>
</feature>
<dbReference type="HAMAP" id="MF_00189">
    <property type="entry name" value="YciB"/>
    <property type="match status" value="1"/>
</dbReference>
<dbReference type="InterPro" id="IPR006008">
    <property type="entry name" value="YciB"/>
</dbReference>
<gene>
    <name evidence="5" type="primary">yciB</name>
    <name evidence="6" type="ORF">GCM10010994_06900</name>
</gene>
<dbReference type="NCBIfam" id="NF001323">
    <property type="entry name" value="PRK00259.1-1"/>
    <property type="match status" value="1"/>
</dbReference>
<evidence type="ECO:0000256" key="2">
    <source>
        <dbReference type="ARBA" id="ARBA00022692"/>
    </source>
</evidence>
<name>A0A916X879_9HYPH</name>
<dbReference type="NCBIfam" id="TIGR00997">
    <property type="entry name" value="ispZ"/>
    <property type="match status" value="1"/>
</dbReference>
<feature type="transmembrane region" description="Helical" evidence="5">
    <location>
        <begin position="80"/>
        <end position="99"/>
    </location>
</feature>
<comment type="caution">
    <text evidence="6">The sequence shown here is derived from an EMBL/GenBank/DDBJ whole genome shotgun (WGS) entry which is preliminary data.</text>
</comment>
<dbReference type="RefSeq" id="WP_188607690.1">
    <property type="nucleotide sequence ID" value="NZ_BMGG01000001.1"/>
</dbReference>
<keyword evidence="2 5" id="KW-0812">Transmembrane</keyword>